<comment type="caution">
    <text evidence="1">The sequence shown here is derived from an EMBL/GenBank/DDBJ whole genome shotgun (WGS) entry which is preliminary data.</text>
</comment>
<feature type="non-terminal residue" evidence="1">
    <location>
        <position position="1"/>
    </location>
</feature>
<dbReference type="EMBL" id="JAMKFB020000024">
    <property type="protein sequence ID" value="KAL0157270.1"/>
    <property type="molecule type" value="Genomic_DNA"/>
</dbReference>
<proteinExistence type="predicted"/>
<protein>
    <submittedName>
        <fullName evidence="1">Uncharacterized protein</fullName>
    </submittedName>
</protein>
<name>A0ABD0N6H5_CIRMR</name>
<evidence type="ECO:0000313" key="2">
    <source>
        <dbReference type="Proteomes" id="UP001529510"/>
    </source>
</evidence>
<accession>A0ABD0N6H5</accession>
<dbReference type="AlphaFoldDB" id="A0ABD0N6H5"/>
<keyword evidence="2" id="KW-1185">Reference proteome</keyword>
<organism evidence="1 2">
    <name type="scientific">Cirrhinus mrigala</name>
    <name type="common">Mrigala</name>
    <dbReference type="NCBI Taxonomy" id="683832"/>
    <lineage>
        <taxon>Eukaryota</taxon>
        <taxon>Metazoa</taxon>
        <taxon>Chordata</taxon>
        <taxon>Craniata</taxon>
        <taxon>Vertebrata</taxon>
        <taxon>Euteleostomi</taxon>
        <taxon>Actinopterygii</taxon>
        <taxon>Neopterygii</taxon>
        <taxon>Teleostei</taxon>
        <taxon>Ostariophysi</taxon>
        <taxon>Cypriniformes</taxon>
        <taxon>Cyprinidae</taxon>
        <taxon>Labeoninae</taxon>
        <taxon>Labeonini</taxon>
        <taxon>Cirrhinus</taxon>
    </lineage>
</organism>
<evidence type="ECO:0000313" key="1">
    <source>
        <dbReference type="EMBL" id="KAL0157270.1"/>
    </source>
</evidence>
<sequence>ILKDGKGEQTEPNLKEQVTRLWAKTPPVSLLALHQFSQYTGGLTGLQNMEAIASISHANYSC</sequence>
<reference evidence="1 2" key="1">
    <citation type="submission" date="2024-05" db="EMBL/GenBank/DDBJ databases">
        <title>Genome sequencing and assembly of Indian major carp, Cirrhinus mrigala (Hamilton, 1822).</title>
        <authorList>
            <person name="Mohindra V."/>
            <person name="Chowdhury L.M."/>
            <person name="Lal K."/>
            <person name="Jena J.K."/>
        </authorList>
    </citation>
    <scope>NUCLEOTIDE SEQUENCE [LARGE SCALE GENOMIC DNA]</scope>
    <source>
        <strain evidence="1">CM1030</strain>
        <tissue evidence="1">Blood</tissue>
    </source>
</reference>
<gene>
    <name evidence="1" type="ORF">M9458_048516</name>
</gene>
<dbReference type="Proteomes" id="UP001529510">
    <property type="component" value="Unassembled WGS sequence"/>
</dbReference>